<name>A0A8S1RPW2_9CILI</name>
<protein>
    <submittedName>
        <fullName evidence="1">Uncharacterized protein</fullName>
    </submittedName>
</protein>
<dbReference type="Proteomes" id="UP000692954">
    <property type="component" value="Unassembled WGS sequence"/>
</dbReference>
<reference evidence="1" key="1">
    <citation type="submission" date="2021-01" db="EMBL/GenBank/DDBJ databases">
        <authorList>
            <consortium name="Genoscope - CEA"/>
            <person name="William W."/>
        </authorList>
    </citation>
    <scope>NUCLEOTIDE SEQUENCE</scope>
</reference>
<dbReference type="AlphaFoldDB" id="A0A8S1RPW2"/>
<evidence type="ECO:0000313" key="2">
    <source>
        <dbReference type="Proteomes" id="UP000692954"/>
    </source>
</evidence>
<gene>
    <name evidence="1" type="ORF">PSON_ATCC_30995.1.T2210007</name>
</gene>
<keyword evidence="2" id="KW-1185">Reference proteome</keyword>
<dbReference type="EMBL" id="CAJJDN010000221">
    <property type="protein sequence ID" value="CAD8129393.1"/>
    <property type="molecule type" value="Genomic_DNA"/>
</dbReference>
<evidence type="ECO:0000313" key="1">
    <source>
        <dbReference type="EMBL" id="CAD8129393.1"/>
    </source>
</evidence>
<accession>A0A8S1RPW2</accession>
<organism evidence="1 2">
    <name type="scientific">Paramecium sonneborni</name>
    <dbReference type="NCBI Taxonomy" id="65129"/>
    <lineage>
        <taxon>Eukaryota</taxon>
        <taxon>Sar</taxon>
        <taxon>Alveolata</taxon>
        <taxon>Ciliophora</taxon>
        <taxon>Intramacronucleata</taxon>
        <taxon>Oligohymenophorea</taxon>
        <taxon>Peniculida</taxon>
        <taxon>Parameciidae</taxon>
        <taxon>Paramecium</taxon>
    </lineage>
</organism>
<dbReference type="OrthoDB" id="312051at2759"/>
<comment type="caution">
    <text evidence="1">The sequence shown here is derived from an EMBL/GenBank/DDBJ whole genome shotgun (WGS) entry which is preliminary data.</text>
</comment>
<proteinExistence type="predicted"/>
<sequence>MQKLKTDERIKTQHENGDSTVRQFNSTTLRILENTIQDIMLSTLFDILPQHSFRSNTSKMIDLLVKCIARLTAILTQNNSGSTLIISENERRNHLGKLSSLNRSTQEDQVDSSLHNVQQENNLNDQELIQIAEMLRSSASQDNCIQIWLKKSNEIQQYNANKWLCNCQFLNQQRI</sequence>